<dbReference type="eggNOG" id="COG2755">
    <property type="taxonomic scope" value="Bacteria"/>
</dbReference>
<evidence type="ECO:0000256" key="4">
    <source>
        <dbReference type="SAM" id="SignalP"/>
    </source>
</evidence>
<feature type="region of interest" description="Disordered" evidence="3">
    <location>
        <begin position="53"/>
        <end position="74"/>
    </location>
</feature>
<evidence type="ECO:0000313" key="7">
    <source>
        <dbReference type="Proteomes" id="UP000002357"/>
    </source>
</evidence>
<keyword evidence="1 4" id="KW-0732">Signal</keyword>
<dbReference type="Gene3D" id="2.60.120.200">
    <property type="match status" value="3"/>
</dbReference>
<dbReference type="GO" id="GO:0006955">
    <property type="term" value="P:immune response"/>
    <property type="evidence" value="ECO:0007669"/>
    <property type="project" value="InterPro"/>
</dbReference>
<evidence type="ECO:0000259" key="5">
    <source>
        <dbReference type="SMART" id="SM00560"/>
    </source>
</evidence>
<keyword evidence="6" id="KW-0614">Plasmid</keyword>
<feature type="compositionally biased region" description="Low complexity" evidence="3">
    <location>
        <begin position="275"/>
        <end position="287"/>
    </location>
</feature>
<reference evidence="6 7" key="1">
    <citation type="journal article" date="2010" name="Genome Biol. Evol.">
        <title>The sequence of a 1.8-mb bacterial linear plasmid reveals a rich evolutionary reservoir of secondary metabolic pathways.</title>
        <authorList>
            <person name="Medema M.H."/>
            <person name="Trefzer A."/>
            <person name="Kovalchuk A."/>
            <person name="van den Berg M."/>
            <person name="Mueller U."/>
            <person name="Heijne W."/>
            <person name="Wu L."/>
            <person name="Alam M.T."/>
            <person name="Ronning C.M."/>
            <person name="Nierman W.C."/>
            <person name="Bovenberg R.A.L."/>
            <person name="Breitling R."/>
            <person name="Takano E."/>
        </authorList>
    </citation>
    <scope>NUCLEOTIDE SEQUENCE [LARGE SCALE GENOMIC DNA]</scope>
    <source>
        <strain evidence="7">ATCC 27064 / DSM 738 / JCM 4710 / NBRC 13307 / NCIMB 12785 / NRRL 3585 / VKM Ac-602</strain>
        <plasmid evidence="6">pSCL4</plasmid>
    </source>
</reference>
<protein>
    <submittedName>
        <fullName evidence="6">LamG domain protein</fullName>
    </submittedName>
</protein>
<dbReference type="eggNOG" id="COG3534">
    <property type="taxonomic scope" value="Bacteria"/>
</dbReference>
<feature type="domain" description="LamG-like jellyroll fold" evidence="5">
    <location>
        <begin position="1049"/>
        <end position="1190"/>
    </location>
</feature>
<dbReference type="InterPro" id="IPR042837">
    <property type="entry name" value="PTX3"/>
</dbReference>
<dbReference type="PANTHER" id="PTHR46943">
    <property type="entry name" value="PENTRAXIN-RELATED PROTEIN PTX3"/>
    <property type="match status" value="1"/>
</dbReference>
<dbReference type="InterPro" id="IPR013320">
    <property type="entry name" value="ConA-like_dom_sf"/>
</dbReference>
<feature type="domain" description="LamG-like jellyroll fold" evidence="5">
    <location>
        <begin position="1269"/>
        <end position="1441"/>
    </location>
</feature>
<dbReference type="GeneID" id="93734221"/>
<evidence type="ECO:0000313" key="6">
    <source>
        <dbReference type="EMBL" id="EFG04627.2"/>
    </source>
</evidence>
<geneLocation type="plasmid" evidence="6 7">
    <name>pSCL4</name>
</geneLocation>
<gene>
    <name evidence="6" type="ORF">SCLAV_p1141</name>
</gene>
<evidence type="ECO:0000256" key="3">
    <source>
        <dbReference type="SAM" id="MobiDB-lite"/>
    </source>
</evidence>
<dbReference type="KEGG" id="sclf:BB341_29795"/>
<keyword evidence="7" id="KW-1185">Reference proteome</keyword>
<dbReference type="SUPFAM" id="SSF49899">
    <property type="entry name" value="Concanavalin A-like lectins/glucanases"/>
    <property type="match status" value="3"/>
</dbReference>
<organism evidence="6 7">
    <name type="scientific">Streptomyces clavuligerus</name>
    <dbReference type="NCBI Taxonomy" id="1901"/>
    <lineage>
        <taxon>Bacteria</taxon>
        <taxon>Bacillati</taxon>
        <taxon>Actinomycetota</taxon>
        <taxon>Actinomycetes</taxon>
        <taxon>Kitasatosporales</taxon>
        <taxon>Streptomycetaceae</taxon>
        <taxon>Streptomyces</taxon>
    </lineage>
</organism>
<feature type="chain" id="PRO_5041196355" evidence="4">
    <location>
        <begin position="44"/>
        <end position="1461"/>
    </location>
</feature>
<dbReference type="OrthoDB" id="176279at2"/>
<feature type="signal peptide" evidence="4">
    <location>
        <begin position="1"/>
        <end position="43"/>
    </location>
</feature>
<accession>B5H1J2</accession>
<dbReference type="PANTHER" id="PTHR46943:SF1">
    <property type="entry name" value="PENTRAXIN-RELATED PROTEIN PTX3"/>
    <property type="match status" value="1"/>
</dbReference>
<dbReference type="SMART" id="SM00560">
    <property type="entry name" value="LamGL"/>
    <property type="match status" value="3"/>
</dbReference>
<proteinExistence type="predicted"/>
<dbReference type="Proteomes" id="UP000002357">
    <property type="component" value="Plasmid pSCL4"/>
</dbReference>
<feature type="domain" description="LamG-like jellyroll fold" evidence="5">
    <location>
        <begin position="827"/>
        <end position="969"/>
    </location>
</feature>
<keyword evidence="2" id="KW-1015">Disulfide bond</keyword>
<evidence type="ECO:0000256" key="2">
    <source>
        <dbReference type="ARBA" id="ARBA00023157"/>
    </source>
</evidence>
<dbReference type="InterPro" id="IPR006558">
    <property type="entry name" value="LamG-like"/>
</dbReference>
<sequence>MVDEKQVKRVLRPRRRSRNRLTARGVVGGLVLALTAGIAPAVAQPAAGAPAAVPLQMSPQSPSGPPAVGRTAEGEPSVVTTDAALAEAKRSGRSVEIASMRSETSEVLATPGGGLESRIHLRPVRVRTENGWSPVDTGLTRSPEGKVVPKATVVGLEFSKGGSEPLVRMEKAGREMSLSWPGTLPAPELNGPTATYREVLPGVDLRMEAQQDGFTQLLVVKSAAAAADKRLAELRLALAAEGLEVRQTAGGGLAAVDASSGGTVFEAPRPVMWDSSAPPSGAGPPAARKQTARTSGGAPGAQPGTEPGAGESGKLAPVGVELPATGDALILKPDTGVLSGPDTVYPVFIDPQWNSPRASAWTMVSKYWNGQPQWKFNGKSTEGLGLCNWHYCNPHDTKRLFYQIDTSGLAGKRIESAEFVVRNTWSASCSARGVELWRTKSINDRTTWDSQQESGFWIKELSSRSFAHGFEGCVAKDAEFDVRTEVQAAVNSRTSAMTFGLRAASETDAYAWKRFSDQAHLRVKYNRPPPQIKTSQLAMEYGGTCPGPDSPARVRTRGKLYARDITDPDGDPVAVKFQATWDSGDGKGAIPRWQPGWTTAKNSGSGFAIELPTSIPVDREVSWYVKSRDGEGAGSAESPWSNAGDPTGCYFLYDGDAPKAPKVTSREYPASDSANPLDPWRDGVGNYGTFEIKAVNGDVTRYRYGINSNPSAANTLTTSGGAARSIPVLPSRTGLNFITAQAFDEVGNDSEIYTYEYRVRAGQPERATWTMNEPDRKTEITGTAGDRVAELRGGATTGVPGAVGTALSLDGVDDHAFTELSSVATEAAFSVSAWVKLSKLPDGAAVIAAQPGNHRPGFELYYSKSYDRWVFNQYTSDTADATPVRAMAPAAGGVRAGEWTHLVGTHSQGSGELKLYVQGKLVGTTAHTGSWDARRGLQIGAGSYSGRLDSFFPGAIDELRIYDKPLSPDDVTRLHAKQPIGTGRPARAVLPLDEPAGATEVIGRADVDAAALKGGASMPGEPGMDGNALRLDGKDDYAVTTAPHLNNERSFAVSAWVRLDAIPGQAAIVATQAGTHKSGFELYYSSSLNKWVFNQYATDTPESGAIRAIAEGKEVHAESWTHLVGVHDTVANRLTLYVNGAEAGRAEVTDTWYAGGPVQIGAGSYDRRPGSFFPGLIDDVRLFDRPVSGPEVQMLFKQRALVKGRWNFEETTAGTPATTPDGLKTGGTALTLQGAAQLTDAFQVDQRALKLNGSDAYAMTSTVPVDTSGSFTVTAWAQATAKPKHSVAVVSASGLLRNAFEIRYQPGNAADAHDPGYWEVTVTGKDSLGSETDLLVKRVRHTGASRVDEWTHLALVHDGFDKELRLYVNGVLQEEECPDLDGNNKPDEPGCADRISWTENAPVFKAIRNLFVGRARLDNAGTYFSGLIDDVWVFQGALSDTQVEMVKARLFDAPTEVPTDL</sequence>
<evidence type="ECO:0000256" key="1">
    <source>
        <dbReference type="ARBA" id="ARBA00022729"/>
    </source>
</evidence>
<dbReference type="RefSeq" id="WP_003958132.1">
    <property type="nucleotide sequence ID" value="NZ_CM000914.1"/>
</dbReference>
<feature type="region of interest" description="Disordered" evidence="3">
    <location>
        <begin position="266"/>
        <end position="318"/>
    </location>
</feature>
<name>B5H1J2_STRCL</name>
<dbReference type="Pfam" id="PF13385">
    <property type="entry name" value="Laminin_G_3"/>
    <property type="match status" value="3"/>
</dbReference>
<dbReference type="EMBL" id="CM000914">
    <property type="protein sequence ID" value="EFG04627.2"/>
    <property type="molecule type" value="Genomic_DNA"/>
</dbReference>